<accession>A0A1M6NPY4</accession>
<dbReference type="InterPro" id="IPR001544">
    <property type="entry name" value="Aminotrans_IV"/>
</dbReference>
<keyword evidence="7" id="KW-1185">Reference proteome</keyword>
<evidence type="ECO:0000313" key="6">
    <source>
        <dbReference type="EMBL" id="SHJ97773.1"/>
    </source>
</evidence>
<dbReference type="GO" id="GO:0005829">
    <property type="term" value="C:cytosol"/>
    <property type="evidence" value="ECO:0007669"/>
    <property type="project" value="TreeGrafter"/>
</dbReference>
<dbReference type="PROSITE" id="PS00770">
    <property type="entry name" value="AA_TRANSFER_CLASS_4"/>
    <property type="match status" value="1"/>
</dbReference>
<dbReference type="CDD" id="cd00449">
    <property type="entry name" value="PLPDE_IV"/>
    <property type="match status" value="1"/>
</dbReference>
<dbReference type="PANTHER" id="PTHR42743">
    <property type="entry name" value="AMINO-ACID AMINOTRANSFERASE"/>
    <property type="match status" value="1"/>
</dbReference>
<protein>
    <submittedName>
        <fullName evidence="6">4-amino-4-deoxychorismate lyase</fullName>
    </submittedName>
</protein>
<name>A0A1M6NPY4_PARC5</name>
<dbReference type="GO" id="GO:0008652">
    <property type="term" value="P:amino acid biosynthetic process"/>
    <property type="evidence" value="ECO:0007669"/>
    <property type="project" value="UniProtKB-ARBA"/>
</dbReference>
<dbReference type="SUPFAM" id="SSF56752">
    <property type="entry name" value="D-aminoacid aminotransferase-like PLP-dependent enzymes"/>
    <property type="match status" value="1"/>
</dbReference>
<dbReference type="Pfam" id="PF01063">
    <property type="entry name" value="Aminotran_4"/>
    <property type="match status" value="1"/>
</dbReference>
<dbReference type="OrthoDB" id="9805628at2"/>
<dbReference type="InterPro" id="IPR036038">
    <property type="entry name" value="Aminotransferase-like"/>
</dbReference>
<dbReference type="GO" id="GO:0046394">
    <property type="term" value="P:carboxylic acid biosynthetic process"/>
    <property type="evidence" value="ECO:0007669"/>
    <property type="project" value="UniProtKB-ARBA"/>
</dbReference>
<reference evidence="6 7" key="1">
    <citation type="submission" date="2016-11" db="EMBL/GenBank/DDBJ databases">
        <authorList>
            <person name="Jaros S."/>
            <person name="Januszkiewicz K."/>
            <person name="Wedrychowicz H."/>
        </authorList>
    </citation>
    <scope>NUCLEOTIDE SEQUENCE [LARGE SCALE GENOMIC DNA]</scope>
    <source>
        <strain evidence="6 7">DSM 15212</strain>
    </source>
</reference>
<evidence type="ECO:0000256" key="4">
    <source>
        <dbReference type="RuleBase" id="RU004106"/>
    </source>
</evidence>
<evidence type="ECO:0000256" key="1">
    <source>
        <dbReference type="ARBA" id="ARBA00001933"/>
    </source>
</evidence>
<dbReference type="EMBL" id="FRAG01000018">
    <property type="protein sequence ID" value="SHJ97773.1"/>
    <property type="molecule type" value="Genomic_DNA"/>
</dbReference>
<evidence type="ECO:0000256" key="2">
    <source>
        <dbReference type="ARBA" id="ARBA00009320"/>
    </source>
</evidence>
<keyword evidence="6" id="KW-0456">Lyase</keyword>
<dbReference type="STRING" id="1121301.SAMN02745912_01818"/>
<evidence type="ECO:0000313" key="7">
    <source>
        <dbReference type="Proteomes" id="UP000184465"/>
    </source>
</evidence>
<proteinExistence type="inferred from homology"/>
<dbReference type="Gene3D" id="3.20.10.10">
    <property type="entry name" value="D-amino Acid Aminotransferase, subunit A, domain 2"/>
    <property type="match status" value="1"/>
</dbReference>
<dbReference type="InterPro" id="IPR043131">
    <property type="entry name" value="BCAT-like_N"/>
</dbReference>
<sequence length="269" mass="31630">MYISLNGKLLTENKTQISPESEAFLYGYGLFETIKILNGTMYFFNEHIERMKEGCSILNLKLIYDEDNIKKYCCELIERNNLKNGGIRISYSKNKNSYILLISTRQQRYMEDDYKKGFKLSFSHIKRNIYSPLVYIKSNNYLENILARQRALKKGFDEAIFFNVNEKLCEGTISNIFFIKDKIIYTPDIKCGILPGILRDKVIEVIKKLQLNLFIGEFDKQQLYTADEIFLTNSLMDVMPVAELEDRKFDVGNNKLTEILMREINKLYR</sequence>
<dbReference type="Gene3D" id="3.30.470.10">
    <property type="match status" value="1"/>
</dbReference>
<evidence type="ECO:0000256" key="3">
    <source>
        <dbReference type="ARBA" id="ARBA00022898"/>
    </source>
</evidence>
<dbReference type="PANTHER" id="PTHR42743:SF11">
    <property type="entry name" value="AMINODEOXYCHORISMATE LYASE"/>
    <property type="match status" value="1"/>
</dbReference>
<gene>
    <name evidence="6" type="ORF">SAMN02745912_01818</name>
</gene>
<dbReference type="AlphaFoldDB" id="A0A1M6NPY4"/>
<dbReference type="InterPro" id="IPR018300">
    <property type="entry name" value="Aminotrans_IV_CS"/>
</dbReference>
<dbReference type="InterPro" id="IPR043132">
    <property type="entry name" value="BCAT-like_C"/>
</dbReference>
<comment type="similarity">
    <text evidence="2 4">Belongs to the class-IV pyridoxal-phosphate-dependent aminotransferase family.</text>
</comment>
<keyword evidence="3 5" id="KW-0663">Pyridoxal phosphate</keyword>
<dbReference type="FunFam" id="3.20.10.10:FF:000002">
    <property type="entry name" value="D-alanine aminotransferase"/>
    <property type="match status" value="1"/>
</dbReference>
<organism evidence="6 7">
    <name type="scientific">Paramaledivibacter caminithermalis (strain DSM 15212 / CIP 107654 / DViRD3)</name>
    <name type="common">Clostridium caminithermale</name>
    <dbReference type="NCBI Taxonomy" id="1121301"/>
    <lineage>
        <taxon>Bacteria</taxon>
        <taxon>Bacillati</taxon>
        <taxon>Bacillota</taxon>
        <taxon>Clostridia</taxon>
        <taxon>Peptostreptococcales</taxon>
        <taxon>Caminicellaceae</taxon>
        <taxon>Paramaledivibacter</taxon>
    </lineage>
</organism>
<dbReference type="GO" id="GO:0016829">
    <property type="term" value="F:lyase activity"/>
    <property type="evidence" value="ECO:0007669"/>
    <property type="project" value="UniProtKB-KW"/>
</dbReference>
<evidence type="ECO:0000256" key="5">
    <source>
        <dbReference type="RuleBase" id="RU004516"/>
    </source>
</evidence>
<dbReference type="RefSeq" id="WP_084111883.1">
    <property type="nucleotide sequence ID" value="NZ_FRAG01000018.1"/>
</dbReference>
<dbReference type="InterPro" id="IPR050571">
    <property type="entry name" value="Class-IV_PLP-Dep_Aminotrnsfr"/>
</dbReference>
<dbReference type="Proteomes" id="UP000184465">
    <property type="component" value="Unassembled WGS sequence"/>
</dbReference>
<comment type="cofactor">
    <cofactor evidence="1 5">
        <name>pyridoxal 5'-phosphate</name>
        <dbReference type="ChEBI" id="CHEBI:597326"/>
    </cofactor>
</comment>